<evidence type="ECO:0000313" key="1">
    <source>
        <dbReference type="EMBL" id="QQN89730.1"/>
    </source>
</evidence>
<proteinExistence type="predicted"/>
<sequence>MTIIKNVTDFPENFFGFHPEDLSPDEKNRPLGKIFIKLQKLRNDLGLKCILIPGFAFKSISIINIEQDEFQTLLQKFGPENYNNSSFGARSFIFFAPHHLLNQQ</sequence>
<name>A0A7T7WLL0_9GAMM</name>
<dbReference type="EMBL" id="CP060812">
    <property type="protein sequence ID" value="QQN89730.1"/>
    <property type="molecule type" value="Genomic_DNA"/>
</dbReference>
<dbReference type="GeneID" id="89664461"/>
<dbReference type="AlphaFoldDB" id="A0A7T7WLL0"/>
<dbReference type="Proteomes" id="UP000596079">
    <property type="component" value="Plasmid pXM9F202-2-186k"/>
</dbReference>
<dbReference type="RefSeq" id="WP_127800359.1">
    <property type="nucleotide sequence ID" value="NZ_CP060812.1"/>
</dbReference>
<reference evidence="1 2" key="1">
    <citation type="submission" date="2020-08" db="EMBL/GenBank/DDBJ databases">
        <title>Emergence of ISAba1-mediated novel tet(X) in Acinetobacter variabilis from a chicken farm.</title>
        <authorList>
            <person name="Peng K."/>
            <person name="Li R."/>
        </authorList>
    </citation>
    <scope>NUCLEOTIDE SEQUENCE [LARGE SCALE GENOMIC DNA]</scope>
    <source>
        <strain evidence="1 2">XM9F202-2</strain>
        <plasmid evidence="1 2">pXM9F202-2-186k</plasmid>
    </source>
</reference>
<accession>A0A7T7WLL0</accession>
<evidence type="ECO:0000313" key="2">
    <source>
        <dbReference type="Proteomes" id="UP000596079"/>
    </source>
</evidence>
<keyword evidence="1" id="KW-0614">Plasmid</keyword>
<organism evidence="1 2">
    <name type="scientific">Acinetobacter variabilis</name>
    <dbReference type="NCBI Taxonomy" id="70346"/>
    <lineage>
        <taxon>Bacteria</taxon>
        <taxon>Pseudomonadati</taxon>
        <taxon>Pseudomonadota</taxon>
        <taxon>Gammaproteobacteria</taxon>
        <taxon>Moraxellales</taxon>
        <taxon>Moraxellaceae</taxon>
        <taxon>Acinetobacter</taxon>
    </lineage>
</organism>
<gene>
    <name evidence="1" type="ORF">IAQ69_15475</name>
</gene>
<protein>
    <submittedName>
        <fullName evidence="1">Uncharacterized protein</fullName>
    </submittedName>
</protein>
<geneLocation type="plasmid" evidence="1 2">
    <name>pXM9F202-2-186k</name>
</geneLocation>